<dbReference type="Gene3D" id="3.40.50.20">
    <property type="match status" value="1"/>
</dbReference>
<evidence type="ECO:0000256" key="4">
    <source>
        <dbReference type="HAMAP-Rule" id="MF_01928"/>
    </source>
</evidence>
<keyword evidence="3 4" id="KW-0067">ATP-binding</keyword>
<dbReference type="InterPro" id="IPR003135">
    <property type="entry name" value="ATP-grasp_carboxylate-amine"/>
</dbReference>
<evidence type="ECO:0000256" key="3">
    <source>
        <dbReference type="ARBA" id="ARBA00022840"/>
    </source>
</evidence>
<comment type="pathway">
    <text evidence="4 5">Purine metabolism; IMP biosynthesis via de novo pathway; 5-amino-1-(5-phospho-D-ribosyl)imidazole-4-carboxylate from 5-amino-1-(5-phospho-D-ribosyl)imidazole (N5-CAIR route): step 1/2.</text>
</comment>
<feature type="domain" description="ATP-grasp" evidence="6">
    <location>
        <begin position="125"/>
        <end position="310"/>
    </location>
</feature>
<comment type="function">
    <text evidence="5">Catalyzes the ATP-dependent conversion of 5-aminoimidazole ribonucleotide (AIR) and HCO(3)- to N5-carboxyaminoimidazole ribonucleotide (N5-CAIR).</text>
</comment>
<dbReference type="Pfam" id="PF02222">
    <property type="entry name" value="ATP-grasp"/>
    <property type="match status" value="1"/>
</dbReference>
<evidence type="ECO:0000313" key="8">
    <source>
        <dbReference type="Proteomes" id="UP001626549"/>
    </source>
</evidence>
<dbReference type="InterPro" id="IPR016185">
    <property type="entry name" value="PreATP-grasp_dom_sf"/>
</dbReference>
<protein>
    <recommendedName>
        <fullName evidence="4 5">N5-carboxyaminoimidazole ribonucleotide synthase</fullName>
        <shortName evidence="4 5">N5-CAIR synthase</shortName>
        <ecNumber evidence="4 5">6.3.4.18</ecNumber>
    </recommendedName>
    <alternativeName>
        <fullName evidence="4 5">5-(carboxyamino)imidazole ribonucleotide synthetase</fullName>
    </alternativeName>
</protein>
<dbReference type="EMBL" id="CP136865">
    <property type="protein sequence ID" value="WOJ95574.1"/>
    <property type="molecule type" value="Genomic_DNA"/>
</dbReference>
<feature type="binding site" evidence="4">
    <location>
        <position position="201"/>
    </location>
    <ligand>
        <name>ATP</name>
        <dbReference type="ChEBI" id="CHEBI:30616"/>
    </ligand>
</feature>
<comment type="similarity">
    <text evidence="4 5">Belongs to the PurK/PurT family.</text>
</comment>
<comment type="function">
    <text evidence="4">Catalyzes the ATP-dependent conversion of 5-aminoimidazole ribonucleotide (AIR) and HCO(3)(-) to N5-carboxyaminoimidazole ribonucleotide (N5-CAIR).</text>
</comment>
<evidence type="ECO:0000256" key="5">
    <source>
        <dbReference type="RuleBase" id="RU361200"/>
    </source>
</evidence>
<evidence type="ECO:0000313" key="7">
    <source>
        <dbReference type="EMBL" id="WOJ95574.1"/>
    </source>
</evidence>
<feature type="binding site" evidence="4">
    <location>
        <position position="162"/>
    </location>
    <ligand>
        <name>ATP</name>
        <dbReference type="ChEBI" id="CHEBI:30616"/>
    </ligand>
</feature>
<dbReference type="NCBIfam" id="TIGR01161">
    <property type="entry name" value="purK"/>
    <property type="match status" value="1"/>
</dbReference>
<evidence type="ECO:0000259" key="6">
    <source>
        <dbReference type="PROSITE" id="PS50975"/>
    </source>
</evidence>
<dbReference type="HAMAP" id="MF_01928">
    <property type="entry name" value="PurK"/>
    <property type="match status" value="1"/>
</dbReference>
<dbReference type="InterPro" id="IPR040686">
    <property type="entry name" value="PurK_C"/>
</dbReference>
<sequence>MTASSSTSSASSAFPPARTVGIIGDGQLGMLLCEAAPQLDLDTVMLTGDRNCAAAQKATHAIEGTMDSSDAVSALIEQCDVITYEREDIPEATVTQLREAEVAGLVACYPPLSAIELLQDKAKQKLWLAECSLATLPFVITSGEASELQQAGVKLGYPFVQKALRGGFDGRGVQLIRTEDDLSKAWPGSTMLEKFAGDFREIAVLVVRGRNGESTHFGPVDMTFEEDYSVLDTVTAPANIDKETEAAAIALAYNAVEALNGVGVFGVEMFLLADRQVLINEIAPRVHNSGHYSIEACASSQFEQHLRAVAGIQLASSALQSPAAMRNLLCTPALKHEDLHRDSGTEAGSESATIYWYGKSPARLMRKLGHVTAVADSAEAALTATNNNWNRIQEEARSA</sequence>
<keyword evidence="1 4" id="KW-0547">Nucleotide-binding</keyword>
<dbReference type="Gene3D" id="3.30.470.20">
    <property type="entry name" value="ATP-grasp fold, B domain"/>
    <property type="match status" value="1"/>
</dbReference>
<keyword evidence="4 5" id="KW-0436">Ligase</keyword>
<dbReference type="Pfam" id="PF17769">
    <property type="entry name" value="PurK_C"/>
    <property type="match status" value="1"/>
</dbReference>
<evidence type="ECO:0000256" key="2">
    <source>
        <dbReference type="ARBA" id="ARBA00022755"/>
    </source>
</evidence>
<comment type="caution">
    <text evidence="4">Lacks conserved residue(s) required for the propagation of feature annotation.</text>
</comment>
<keyword evidence="2 4" id="KW-0658">Purine biosynthesis</keyword>
<dbReference type="RefSeq" id="WP_407326272.1">
    <property type="nucleotide sequence ID" value="NZ_CP136865.1"/>
</dbReference>
<dbReference type="InterPro" id="IPR011054">
    <property type="entry name" value="Rudment_hybrid_motif"/>
</dbReference>
<name>A0ABZ0I7T6_9GAMM</name>
<feature type="binding site" evidence="4">
    <location>
        <position position="121"/>
    </location>
    <ligand>
        <name>ATP</name>
        <dbReference type="ChEBI" id="CHEBI:30616"/>
    </ligand>
</feature>
<comment type="subunit">
    <text evidence="4 5">Homodimer.</text>
</comment>
<organism evidence="7 8">
    <name type="scientific">Congregibacter brevis</name>
    <dbReference type="NCBI Taxonomy" id="3081201"/>
    <lineage>
        <taxon>Bacteria</taxon>
        <taxon>Pseudomonadati</taxon>
        <taxon>Pseudomonadota</taxon>
        <taxon>Gammaproteobacteria</taxon>
        <taxon>Cellvibrionales</taxon>
        <taxon>Halieaceae</taxon>
        <taxon>Congregibacter</taxon>
    </lineage>
</organism>
<dbReference type="GO" id="GO:0034028">
    <property type="term" value="F:5-(carboxyamino)imidazole ribonucleotide synthase activity"/>
    <property type="evidence" value="ECO:0007669"/>
    <property type="project" value="UniProtKB-EC"/>
</dbReference>
<dbReference type="NCBIfam" id="NF004679">
    <property type="entry name" value="PRK06019.1-5"/>
    <property type="match status" value="1"/>
</dbReference>
<dbReference type="EC" id="6.3.4.18" evidence="4 5"/>
<dbReference type="SUPFAM" id="SSF56059">
    <property type="entry name" value="Glutathione synthetase ATP-binding domain-like"/>
    <property type="match status" value="1"/>
</dbReference>
<evidence type="ECO:0000256" key="1">
    <source>
        <dbReference type="ARBA" id="ARBA00022741"/>
    </source>
</evidence>
<dbReference type="SUPFAM" id="SSF51246">
    <property type="entry name" value="Rudiment single hybrid motif"/>
    <property type="match status" value="1"/>
</dbReference>
<proteinExistence type="inferred from homology"/>
<dbReference type="InterPro" id="IPR054350">
    <property type="entry name" value="PurT/PurK_preATP-grasp"/>
</dbReference>
<dbReference type="SUPFAM" id="SSF52440">
    <property type="entry name" value="PreATP-grasp domain"/>
    <property type="match status" value="1"/>
</dbReference>
<dbReference type="InterPro" id="IPR005875">
    <property type="entry name" value="PurK"/>
</dbReference>
<dbReference type="PROSITE" id="PS50975">
    <property type="entry name" value="ATP_GRASP"/>
    <property type="match status" value="1"/>
</dbReference>
<dbReference type="PANTHER" id="PTHR11609">
    <property type="entry name" value="PURINE BIOSYNTHESIS PROTEIN 6/7, PUR6/7"/>
    <property type="match status" value="1"/>
</dbReference>
<comment type="catalytic activity">
    <reaction evidence="4 5">
        <text>5-amino-1-(5-phospho-beta-D-ribosyl)imidazole + hydrogencarbonate + ATP = 5-carboxyamino-1-(5-phospho-D-ribosyl)imidazole + ADP + phosphate + 2 H(+)</text>
        <dbReference type="Rhea" id="RHEA:19317"/>
        <dbReference type="ChEBI" id="CHEBI:15378"/>
        <dbReference type="ChEBI" id="CHEBI:17544"/>
        <dbReference type="ChEBI" id="CHEBI:30616"/>
        <dbReference type="ChEBI" id="CHEBI:43474"/>
        <dbReference type="ChEBI" id="CHEBI:58730"/>
        <dbReference type="ChEBI" id="CHEBI:137981"/>
        <dbReference type="ChEBI" id="CHEBI:456216"/>
        <dbReference type="EC" id="6.3.4.18"/>
    </reaction>
</comment>
<accession>A0ABZ0I7T6</accession>
<feature type="binding site" evidence="4">
    <location>
        <begin position="280"/>
        <end position="281"/>
    </location>
    <ligand>
        <name>ATP</name>
        <dbReference type="ChEBI" id="CHEBI:30616"/>
    </ligand>
</feature>
<dbReference type="Pfam" id="PF22660">
    <property type="entry name" value="RS_preATP-grasp-like"/>
    <property type="match status" value="1"/>
</dbReference>
<gene>
    <name evidence="4 5" type="primary">purK</name>
    <name evidence="7" type="ORF">R0137_09940</name>
</gene>
<dbReference type="InterPro" id="IPR011761">
    <property type="entry name" value="ATP-grasp"/>
</dbReference>
<reference evidence="7 8" key="1">
    <citation type="submission" date="2023-10" db="EMBL/GenBank/DDBJ databases">
        <title>Two novel species belonging to the OM43/NOR5 clade.</title>
        <authorList>
            <person name="Park M."/>
        </authorList>
    </citation>
    <scope>NUCLEOTIDE SEQUENCE [LARGE SCALE GENOMIC DNA]</scope>
    <source>
        <strain evidence="7 8">IMCC45268</strain>
    </source>
</reference>
<dbReference type="Gene3D" id="3.30.1490.20">
    <property type="entry name" value="ATP-grasp fold, A domain"/>
    <property type="match status" value="1"/>
</dbReference>
<dbReference type="PANTHER" id="PTHR11609:SF5">
    <property type="entry name" value="PHOSPHORIBOSYLAMINOIMIDAZOLE CARBOXYLASE"/>
    <property type="match status" value="1"/>
</dbReference>
<keyword evidence="8" id="KW-1185">Reference proteome</keyword>
<dbReference type="Proteomes" id="UP001626549">
    <property type="component" value="Chromosome"/>
</dbReference>
<dbReference type="InterPro" id="IPR013815">
    <property type="entry name" value="ATP_grasp_subdomain_1"/>
</dbReference>